<evidence type="ECO:0000313" key="1">
    <source>
        <dbReference type="EMBL" id="MBB3087123.1"/>
    </source>
</evidence>
<dbReference type="AlphaFoldDB" id="A0A7W5A072"/>
<sequence length="33" mass="3257">MSLEVPVRLVAATDAAAEAAQILYAAALEGLAG</sequence>
<accession>A0A7W5A072</accession>
<evidence type="ECO:0000313" key="2">
    <source>
        <dbReference type="Proteomes" id="UP000577707"/>
    </source>
</evidence>
<gene>
    <name evidence="1" type="ORF">FHS12_000046</name>
</gene>
<reference evidence="1 2" key="1">
    <citation type="submission" date="2020-08" db="EMBL/GenBank/DDBJ databases">
        <title>Genomic Encyclopedia of Type Strains, Phase III (KMG-III): the genomes of soil and plant-associated and newly described type strains.</title>
        <authorList>
            <person name="Whitman W."/>
        </authorList>
    </citation>
    <scope>NUCLEOTIDE SEQUENCE [LARGE SCALE GENOMIC DNA]</scope>
    <source>
        <strain evidence="1 2">CECT 3302</strain>
    </source>
</reference>
<keyword evidence="2" id="KW-1185">Reference proteome</keyword>
<name>A0A7W5A072_9ACTN</name>
<comment type="caution">
    <text evidence="1">The sequence shown here is derived from an EMBL/GenBank/DDBJ whole genome shotgun (WGS) entry which is preliminary data.</text>
</comment>
<organism evidence="1 2">
    <name type="scientific">Nocardioides albus</name>
    <dbReference type="NCBI Taxonomy" id="1841"/>
    <lineage>
        <taxon>Bacteria</taxon>
        <taxon>Bacillati</taxon>
        <taxon>Actinomycetota</taxon>
        <taxon>Actinomycetes</taxon>
        <taxon>Propionibacteriales</taxon>
        <taxon>Nocardioidaceae</taxon>
        <taxon>Nocardioides</taxon>
    </lineage>
</organism>
<dbReference type="Proteomes" id="UP000577707">
    <property type="component" value="Unassembled WGS sequence"/>
</dbReference>
<dbReference type="EMBL" id="JACHXG010000001">
    <property type="protein sequence ID" value="MBB3087123.1"/>
    <property type="molecule type" value="Genomic_DNA"/>
</dbReference>
<protein>
    <submittedName>
        <fullName evidence="1">Uncharacterized protein</fullName>
    </submittedName>
</protein>
<proteinExistence type="predicted"/>